<proteinExistence type="inferred from homology"/>
<feature type="transmembrane region" description="Helical" evidence="8">
    <location>
        <begin position="217"/>
        <end position="242"/>
    </location>
</feature>
<dbReference type="Gene3D" id="3.40.1710.10">
    <property type="entry name" value="abc type-2 transporter like domain"/>
    <property type="match status" value="1"/>
</dbReference>
<evidence type="ECO:0000256" key="7">
    <source>
        <dbReference type="ARBA" id="ARBA00023136"/>
    </source>
</evidence>
<dbReference type="InterPro" id="IPR047817">
    <property type="entry name" value="ABC2_TM_bact-type"/>
</dbReference>
<keyword evidence="3" id="KW-0813">Transport</keyword>
<evidence type="ECO:0000256" key="6">
    <source>
        <dbReference type="ARBA" id="ARBA00022989"/>
    </source>
</evidence>
<dbReference type="Pfam" id="PF12698">
    <property type="entry name" value="ABC2_membrane_3"/>
    <property type="match status" value="1"/>
</dbReference>
<sequence length="367" mass="39494">MASLNRIWGLIVKELLALLKDPRARVVLIAPPLVQLLVFGYAATFDVNDVRVGVLNRDGGELSRRLVAGFSGAPAFHVTRHLDQIRQARPLLGDKKVDMVLHIGPDFGAHLHRGRAARAQVLVDGRNSNTAAIISQYAGSIVAAFNREALGNGGDAELAIRAWFNPNLVSRWFIVPGLVGVLTLVVTTLVTALSVAREREAGTFNQLLVTPLRPPEILLGKALPAIFIGLAEASVIVAFAVFWFGVPLAGDLRLLYLGLLLFMLSTVGMGLLISSLCATQQQALLGAFLYIVPAIILSGFATPIANMPETVQDLTLLDPLRYCLVVVRGVFLKDLPLELLLPQLWPMALIGLVTLSAAGALFRSRLG</sequence>
<keyword evidence="6 8" id="KW-1133">Transmembrane helix</keyword>
<feature type="transmembrane region" description="Helical" evidence="8">
    <location>
        <begin position="173"/>
        <end position="196"/>
    </location>
</feature>
<evidence type="ECO:0000256" key="3">
    <source>
        <dbReference type="ARBA" id="ARBA00022448"/>
    </source>
</evidence>
<keyword evidence="5 8" id="KW-0812">Transmembrane</keyword>
<dbReference type="PANTHER" id="PTHR30294">
    <property type="entry name" value="MEMBRANE COMPONENT OF ABC TRANSPORTER YHHJ-RELATED"/>
    <property type="match status" value="1"/>
</dbReference>
<feature type="transmembrane region" description="Helical" evidence="8">
    <location>
        <begin position="254"/>
        <end position="276"/>
    </location>
</feature>
<keyword evidence="7 8" id="KW-0472">Membrane</keyword>
<feature type="transmembrane region" description="Helical" evidence="8">
    <location>
        <begin position="283"/>
        <end position="305"/>
    </location>
</feature>
<dbReference type="PROSITE" id="PS51012">
    <property type="entry name" value="ABC_TM2"/>
    <property type="match status" value="1"/>
</dbReference>
<evidence type="ECO:0000256" key="5">
    <source>
        <dbReference type="ARBA" id="ARBA00022692"/>
    </source>
</evidence>
<evidence type="ECO:0000256" key="1">
    <source>
        <dbReference type="ARBA" id="ARBA00004651"/>
    </source>
</evidence>
<protein>
    <submittedName>
        <fullName evidence="10">ABC transporter permease</fullName>
    </submittedName>
</protein>
<dbReference type="EMBL" id="JBGUAW010000003">
    <property type="protein sequence ID" value="MFA9460197.1"/>
    <property type="molecule type" value="Genomic_DNA"/>
</dbReference>
<comment type="similarity">
    <text evidence="2">Belongs to the ABC-2 integral membrane protein family.</text>
</comment>
<feature type="domain" description="ABC transmembrane type-2" evidence="9">
    <location>
        <begin position="127"/>
        <end position="365"/>
    </location>
</feature>
<dbReference type="PANTHER" id="PTHR30294:SF44">
    <property type="entry name" value="MULTIDRUG ABC TRANSPORTER PERMEASE YBHR-RELATED"/>
    <property type="match status" value="1"/>
</dbReference>
<dbReference type="Proteomes" id="UP001575181">
    <property type="component" value="Unassembled WGS sequence"/>
</dbReference>
<comment type="caution">
    <text evidence="10">The sequence shown here is derived from an EMBL/GenBank/DDBJ whole genome shotgun (WGS) entry which is preliminary data.</text>
</comment>
<dbReference type="InterPro" id="IPR051449">
    <property type="entry name" value="ABC-2_transporter_component"/>
</dbReference>
<evidence type="ECO:0000259" key="9">
    <source>
        <dbReference type="PROSITE" id="PS51012"/>
    </source>
</evidence>
<feature type="transmembrane region" description="Helical" evidence="8">
    <location>
        <begin position="344"/>
        <end position="362"/>
    </location>
</feature>
<gene>
    <name evidence="10" type="ORF">ACERLL_05095</name>
</gene>
<keyword evidence="11" id="KW-1185">Reference proteome</keyword>
<accession>A0ABV4TSE5</accession>
<organism evidence="10 11">
    <name type="scientific">Thiohalorhabdus methylotrophus</name>
    <dbReference type="NCBI Taxonomy" id="3242694"/>
    <lineage>
        <taxon>Bacteria</taxon>
        <taxon>Pseudomonadati</taxon>
        <taxon>Pseudomonadota</taxon>
        <taxon>Gammaproteobacteria</taxon>
        <taxon>Thiohalorhabdales</taxon>
        <taxon>Thiohalorhabdaceae</taxon>
        <taxon>Thiohalorhabdus</taxon>
    </lineage>
</organism>
<comment type="subcellular location">
    <subcellularLocation>
        <location evidence="1">Cell membrane</location>
        <topology evidence="1">Multi-pass membrane protein</topology>
    </subcellularLocation>
</comment>
<name>A0ABV4TSE5_9GAMM</name>
<dbReference type="RefSeq" id="WP_373655195.1">
    <property type="nucleotide sequence ID" value="NZ_JBGUAW010000003.1"/>
</dbReference>
<evidence type="ECO:0000256" key="4">
    <source>
        <dbReference type="ARBA" id="ARBA00022475"/>
    </source>
</evidence>
<reference evidence="10 11" key="1">
    <citation type="submission" date="2024-08" db="EMBL/GenBank/DDBJ databases">
        <title>Whole-genome sequencing of halo(alkali)philic microorganisms from hypersaline lakes.</title>
        <authorList>
            <person name="Sorokin D.Y."/>
            <person name="Merkel A.Y."/>
            <person name="Messina E."/>
            <person name="Yakimov M."/>
        </authorList>
    </citation>
    <scope>NUCLEOTIDE SEQUENCE [LARGE SCALE GENOMIC DNA]</scope>
    <source>
        <strain evidence="10 11">Cl-TMA</strain>
    </source>
</reference>
<evidence type="ECO:0000256" key="8">
    <source>
        <dbReference type="SAM" id="Phobius"/>
    </source>
</evidence>
<keyword evidence="4" id="KW-1003">Cell membrane</keyword>
<evidence type="ECO:0000313" key="11">
    <source>
        <dbReference type="Proteomes" id="UP001575181"/>
    </source>
</evidence>
<evidence type="ECO:0000313" key="10">
    <source>
        <dbReference type="EMBL" id="MFA9460197.1"/>
    </source>
</evidence>
<dbReference type="InterPro" id="IPR013525">
    <property type="entry name" value="ABC2_TM"/>
</dbReference>
<evidence type="ECO:0000256" key="2">
    <source>
        <dbReference type="ARBA" id="ARBA00007783"/>
    </source>
</evidence>